<evidence type="ECO:0000256" key="1">
    <source>
        <dbReference type="SAM" id="MobiDB-lite"/>
    </source>
</evidence>
<sequence length="235" mass="27455">MGLKDNMQDLLSTIKNPMIFYLPAGLFKSLKPQHIDELENIGLLNTLFYTDNNGEYKKLTNGVEYLELLGKSKILQSNIFELLDLKSRLDKDAFHYLLDEYFKDLDSQIMLTDMISKEAKDTTINYKHEIQGYLDLQYNQLTVHKEEIQIKFGSWKNKFELDRILNRYRTKVSIPTPEITKTPISISNTTAIDNKPEKPKQTKKKRTLPSDTEIDHYLLETVFGVEISNKNNKKR</sequence>
<keyword evidence="3" id="KW-1185">Reference proteome</keyword>
<proteinExistence type="predicted"/>
<dbReference type="EMBL" id="FNCZ01000002">
    <property type="protein sequence ID" value="SDH29986.1"/>
    <property type="molecule type" value="Genomic_DNA"/>
</dbReference>
<evidence type="ECO:0000313" key="2">
    <source>
        <dbReference type="EMBL" id="SDH29986.1"/>
    </source>
</evidence>
<dbReference type="Proteomes" id="UP000199492">
    <property type="component" value="Unassembled WGS sequence"/>
</dbReference>
<organism evidence="2 3">
    <name type="scientific">Winogradskyella thalassocola</name>
    <dbReference type="NCBI Taxonomy" id="262004"/>
    <lineage>
        <taxon>Bacteria</taxon>
        <taxon>Pseudomonadati</taxon>
        <taxon>Bacteroidota</taxon>
        <taxon>Flavobacteriia</taxon>
        <taxon>Flavobacteriales</taxon>
        <taxon>Flavobacteriaceae</taxon>
        <taxon>Winogradskyella</taxon>
    </lineage>
</organism>
<name>A0A1G8B9U9_9FLAO</name>
<reference evidence="3" key="1">
    <citation type="submission" date="2016-10" db="EMBL/GenBank/DDBJ databases">
        <authorList>
            <person name="Varghese N."/>
            <person name="Submissions S."/>
        </authorList>
    </citation>
    <scope>NUCLEOTIDE SEQUENCE [LARGE SCALE GENOMIC DNA]</scope>
    <source>
        <strain evidence="3">DSM 15363</strain>
    </source>
</reference>
<evidence type="ECO:0000313" key="3">
    <source>
        <dbReference type="Proteomes" id="UP000199492"/>
    </source>
</evidence>
<dbReference type="AlphaFoldDB" id="A0A1G8B9U9"/>
<dbReference type="STRING" id="262004.SAMN04489796_102209"/>
<protein>
    <submittedName>
        <fullName evidence="2">Uncharacterized protein</fullName>
    </submittedName>
</protein>
<feature type="region of interest" description="Disordered" evidence="1">
    <location>
        <begin position="185"/>
        <end position="210"/>
    </location>
</feature>
<gene>
    <name evidence="2" type="ORF">SAMN04489796_102209</name>
</gene>
<accession>A0A1G8B9U9</accession>